<evidence type="ECO:0000256" key="2">
    <source>
        <dbReference type="ARBA" id="ARBA00022472"/>
    </source>
</evidence>
<organism evidence="4">
    <name type="scientific">Oryza brachyantha</name>
    <name type="common">malo sina</name>
    <dbReference type="NCBI Taxonomy" id="4533"/>
    <lineage>
        <taxon>Eukaryota</taxon>
        <taxon>Viridiplantae</taxon>
        <taxon>Streptophyta</taxon>
        <taxon>Embryophyta</taxon>
        <taxon>Tracheophyta</taxon>
        <taxon>Spermatophyta</taxon>
        <taxon>Magnoliopsida</taxon>
        <taxon>Liliopsida</taxon>
        <taxon>Poales</taxon>
        <taxon>Poaceae</taxon>
        <taxon>BOP clade</taxon>
        <taxon>Oryzoideae</taxon>
        <taxon>Oryzeae</taxon>
        <taxon>Oryzinae</taxon>
        <taxon>Oryza</taxon>
    </lineage>
</organism>
<reference evidence="4" key="1">
    <citation type="journal article" date="2013" name="Nat. Commun.">
        <title>Whole-genome sequencing of Oryza brachyantha reveals mechanisms underlying Oryza genome evolution.</title>
        <authorList>
            <person name="Chen J."/>
            <person name="Huang Q."/>
            <person name="Gao D."/>
            <person name="Wang J."/>
            <person name="Lang Y."/>
            <person name="Liu T."/>
            <person name="Li B."/>
            <person name="Bai Z."/>
            <person name="Luis Goicoechea J."/>
            <person name="Liang C."/>
            <person name="Chen C."/>
            <person name="Zhang W."/>
            <person name="Sun S."/>
            <person name="Liao Y."/>
            <person name="Zhang X."/>
            <person name="Yang L."/>
            <person name="Song C."/>
            <person name="Wang M."/>
            <person name="Shi J."/>
            <person name="Liu G."/>
            <person name="Liu J."/>
            <person name="Zhou H."/>
            <person name="Zhou W."/>
            <person name="Yu Q."/>
            <person name="An N."/>
            <person name="Chen Y."/>
            <person name="Cai Q."/>
            <person name="Wang B."/>
            <person name="Liu B."/>
            <person name="Min J."/>
            <person name="Huang Y."/>
            <person name="Wu H."/>
            <person name="Li Z."/>
            <person name="Zhang Y."/>
            <person name="Yin Y."/>
            <person name="Song W."/>
            <person name="Jiang J."/>
            <person name="Jackson S.A."/>
            <person name="Wing R.A."/>
            <person name="Wang J."/>
            <person name="Chen M."/>
        </authorList>
    </citation>
    <scope>NUCLEOTIDE SEQUENCE [LARGE SCALE GENOMIC DNA]</scope>
    <source>
        <strain evidence="4">cv. IRGC 101232</strain>
    </source>
</reference>
<dbReference type="Gramene" id="OB11G14820.1">
    <property type="protein sequence ID" value="OB11G14820.1"/>
    <property type="gene ID" value="OB11G14820"/>
</dbReference>
<keyword evidence="2" id="KW-0804">Transcription</keyword>
<dbReference type="OMA" id="VCFGNEH"/>
<comment type="similarity">
    <text evidence="1">Belongs to the mTERF family.</text>
</comment>
<keyword evidence="2" id="KW-0805">Transcription regulation</keyword>
<evidence type="ECO:0000313" key="5">
    <source>
        <dbReference type="Proteomes" id="UP000006038"/>
    </source>
</evidence>
<dbReference type="SMART" id="SM00733">
    <property type="entry name" value="Mterf"/>
    <property type="match status" value="4"/>
</dbReference>
<reference evidence="4" key="2">
    <citation type="submission" date="2013-04" db="UniProtKB">
        <authorList>
            <consortium name="EnsemblPlants"/>
        </authorList>
    </citation>
    <scope>IDENTIFICATION</scope>
</reference>
<dbReference type="Proteomes" id="UP000006038">
    <property type="component" value="Chromosome 11"/>
</dbReference>
<dbReference type="PANTHER" id="PTHR13068:SF102">
    <property type="entry name" value="OS11G0246100 PROTEIN"/>
    <property type="match status" value="1"/>
</dbReference>
<dbReference type="eggNOG" id="KOG1267">
    <property type="taxonomic scope" value="Eukaryota"/>
</dbReference>
<dbReference type="GO" id="GO:0003676">
    <property type="term" value="F:nucleic acid binding"/>
    <property type="evidence" value="ECO:0007669"/>
    <property type="project" value="InterPro"/>
</dbReference>
<dbReference type="GO" id="GO:0006353">
    <property type="term" value="P:DNA-templated transcription termination"/>
    <property type="evidence" value="ECO:0007669"/>
    <property type="project" value="UniProtKB-KW"/>
</dbReference>
<accession>J3N6P6</accession>
<dbReference type="PANTHER" id="PTHR13068">
    <property type="entry name" value="CGI-12 PROTEIN-RELATED"/>
    <property type="match status" value="1"/>
</dbReference>
<protein>
    <submittedName>
        <fullName evidence="4">Uncharacterized protein</fullName>
    </submittedName>
</protein>
<dbReference type="InterPro" id="IPR038538">
    <property type="entry name" value="MTERF_sf"/>
</dbReference>
<sequence>MLHLRSRLLPLLRATTSASPLRLRHLLLSSASAASFSALHLSRRRLSTATAFSVEEYLVDTCGLSADQAVKASQKLGHLKSATNPDAVVALLSGVGLSRAELAAVVASDPRLLCARANTIGPRVASLRDRVGLSDPQIGSLLLAGGAAALRSGDITSRLEFWIQFHGSFEALLKALKGNYRILTTDIEKVIKPNIALLRKCGLTVCDIVKVAGCSARLLTYHPKKVEAFVQRADELGVPRSSSYFKYTLSTNNCVPERKAAARMKFLSSTLGCSMDKLRPAVCRAPQILGLSEENLRSKIEFLVNKVALGPDYILQRPVLLSLSLVKRLAPRAYVQQVPAVEGLIKNDVDFYRSVCLVEEDFVARYIDRHESAVPGLADAYASVRAGKLPAQV</sequence>
<dbReference type="Pfam" id="PF02536">
    <property type="entry name" value="mTERF"/>
    <property type="match status" value="1"/>
</dbReference>
<dbReference type="FunFam" id="1.25.70.10:FF:000001">
    <property type="entry name" value="Mitochondrial transcription termination factor-like"/>
    <property type="match status" value="1"/>
</dbReference>
<dbReference type="AlphaFoldDB" id="J3N6P6"/>
<evidence type="ECO:0000256" key="3">
    <source>
        <dbReference type="ARBA" id="ARBA00022946"/>
    </source>
</evidence>
<keyword evidence="5" id="KW-1185">Reference proteome</keyword>
<dbReference type="InterPro" id="IPR003690">
    <property type="entry name" value="MTERF"/>
</dbReference>
<keyword evidence="2" id="KW-0806">Transcription termination</keyword>
<evidence type="ECO:0000313" key="4">
    <source>
        <dbReference type="EnsemblPlants" id="OB11G14820.1"/>
    </source>
</evidence>
<keyword evidence="3" id="KW-0809">Transit peptide</keyword>
<evidence type="ECO:0000256" key="1">
    <source>
        <dbReference type="ARBA" id="ARBA00007692"/>
    </source>
</evidence>
<name>J3N6P6_ORYBR</name>
<dbReference type="EnsemblPlants" id="OB11G14820.1">
    <property type="protein sequence ID" value="OB11G14820.1"/>
    <property type="gene ID" value="OB11G14820"/>
</dbReference>
<dbReference type="Gene3D" id="1.25.70.10">
    <property type="entry name" value="Transcription termination factor 3, mitochondrial"/>
    <property type="match status" value="2"/>
</dbReference>
<proteinExistence type="inferred from homology"/>
<dbReference type="HOGENOM" id="CLU_034145_0_0_1"/>